<evidence type="ECO:0000313" key="1">
    <source>
        <dbReference type="EMBL" id="KAL0181512.1"/>
    </source>
</evidence>
<dbReference type="EMBL" id="JAMKFB020000011">
    <property type="protein sequence ID" value="KAL0181512.1"/>
    <property type="molecule type" value="Genomic_DNA"/>
</dbReference>
<feature type="non-terminal residue" evidence="1">
    <location>
        <position position="89"/>
    </location>
</feature>
<comment type="caution">
    <text evidence="1">The sequence shown here is derived from an EMBL/GenBank/DDBJ whole genome shotgun (WGS) entry which is preliminary data.</text>
</comment>
<evidence type="ECO:0000313" key="2">
    <source>
        <dbReference type="Proteomes" id="UP001529510"/>
    </source>
</evidence>
<reference evidence="1 2" key="1">
    <citation type="submission" date="2024-05" db="EMBL/GenBank/DDBJ databases">
        <title>Genome sequencing and assembly of Indian major carp, Cirrhinus mrigala (Hamilton, 1822).</title>
        <authorList>
            <person name="Mohindra V."/>
            <person name="Chowdhury L.M."/>
            <person name="Lal K."/>
            <person name="Jena J.K."/>
        </authorList>
    </citation>
    <scope>NUCLEOTIDE SEQUENCE [LARGE SCALE GENOMIC DNA]</scope>
    <source>
        <strain evidence="1">CM1030</strain>
        <tissue evidence="1">Blood</tissue>
    </source>
</reference>
<protein>
    <submittedName>
        <fullName evidence="1">Uncharacterized protein</fullName>
    </submittedName>
</protein>
<feature type="non-terminal residue" evidence="1">
    <location>
        <position position="1"/>
    </location>
</feature>
<dbReference type="AlphaFoldDB" id="A0ABD0Q6D2"/>
<gene>
    <name evidence="1" type="ORF">M9458_023918</name>
</gene>
<keyword evidence="2" id="KW-1185">Reference proteome</keyword>
<sequence length="89" mass="9336">YVCAVVLLSVDLKGCCGCTEALLSVVLKGCCGCTAVLLSVVLKLKLLYLRVLPMTEDLSAALADPGSLQCRITGTCHYWSDSVGLQQAA</sequence>
<dbReference type="Proteomes" id="UP001529510">
    <property type="component" value="Unassembled WGS sequence"/>
</dbReference>
<organism evidence="1 2">
    <name type="scientific">Cirrhinus mrigala</name>
    <name type="common">Mrigala</name>
    <dbReference type="NCBI Taxonomy" id="683832"/>
    <lineage>
        <taxon>Eukaryota</taxon>
        <taxon>Metazoa</taxon>
        <taxon>Chordata</taxon>
        <taxon>Craniata</taxon>
        <taxon>Vertebrata</taxon>
        <taxon>Euteleostomi</taxon>
        <taxon>Actinopterygii</taxon>
        <taxon>Neopterygii</taxon>
        <taxon>Teleostei</taxon>
        <taxon>Ostariophysi</taxon>
        <taxon>Cypriniformes</taxon>
        <taxon>Cyprinidae</taxon>
        <taxon>Labeoninae</taxon>
        <taxon>Labeonini</taxon>
        <taxon>Cirrhinus</taxon>
    </lineage>
</organism>
<proteinExistence type="predicted"/>
<accession>A0ABD0Q6D2</accession>
<name>A0ABD0Q6D2_CIRMR</name>